<dbReference type="InterPro" id="IPR036465">
    <property type="entry name" value="vWFA_dom_sf"/>
</dbReference>
<evidence type="ECO:0000313" key="6">
    <source>
        <dbReference type="Proteomes" id="UP000217250"/>
    </source>
</evidence>
<sequence length="791" mass="90660">MKLSKHRQSLKRFLIGILLLLSVIGCTPLKVYRTPSPSLYGNIDNTLLVNGYPKQKQTWVVFSDRENNRVSPTKEEDITLVYKELRFLEPLIVLKKRKGMFKVGEYTPTSLNDGKLTLKKSKIKVKGWVPQERLLLWSKGLRSAETGFATKAILTVSDPEVFTTPNDFLENDSVIVYKTPNLSEKAKKRSIGDLVYIYKESADKEMLLIGKKPASIVDSIQSSVYGWVSKKMISIWGDRTAIQLSSNTFSADIFLHKKQDSLQSIPAISLKEIKQRNRIENIYPTTIKELSQTPKEVGFLDNPFDYSQNKIYNILGTPIYYPKYKDILYNNRKLNLVFVLDGSENNRLYIPTLKSLLQELQLQFSKMDYFSTIRLAGVVYKSDNCGVSNLSSPLTTDYEDVIDFFDDKLQELKCKDTTKGQPVEQGILTATRLLYEAQAKDQTNMIVLVGTSASAYPSTGILADAITRVKARLICFQTQAKSDDTYNNFVLLAEKLVINSAKNISELKKEKIVNPQDVSLENDYSLSQGAEGIFRLDYPKKSMTQGYVIFPKKGEMMPINILKSSIDSLLGQITFDNKHIDQSLTTYFRSDIGVKKTSLYDKYKDTLTLPKKRIPPAMASGFLGKDNSFLFKGYLYAPERAGENGILLSEQEFEQLHHYYTLLHSKVGNEKKFNRRKAIRYYVRFVKKLNPAINKRSRGRIYKQTMAETIAWQTGMNAPQEPLMNRSLREWKNNKDISDTTIEAYFNQYKILATRLITHKNNAKMRIRYNGETYYWVGQEFVPKTMIPKKL</sequence>
<dbReference type="PROSITE" id="PS51257">
    <property type="entry name" value="PROKAR_LIPOPROTEIN"/>
    <property type="match status" value="1"/>
</dbReference>
<accession>A0A250FUG5</accession>
<dbReference type="InterPro" id="IPR040530">
    <property type="entry name" value="T6SS_TssR-like_N"/>
</dbReference>
<feature type="domain" description="Type VI secretion system TssR-like VWA" evidence="4">
    <location>
        <begin position="294"/>
        <end position="589"/>
    </location>
</feature>
<organism evidence="5 6">
    <name type="scientific">Capnocytophaga gingivalis</name>
    <dbReference type="NCBI Taxonomy" id="1017"/>
    <lineage>
        <taxon>Bacteria</taxon>
        <taxon>Pseudomonadati</taxon>
        <taxon>Bacteroidota</taxon>
        <taxon>Flavobacteriia</taxon>
        <taxon>Flavobacteriales</taxon>
        <taxon>Flavobacteriaceae</taxon>
        <taxon>Capnocytophaga</taxon>
    </lineage>
</organism>
<evidence type="ECO:0000259" key="1">
    <source>
        <dbReference type="Pfam" id="PF17643"/>
    </source>
</evidence>
<evidence type="ECO:0008006" key="7">
    <source>
        <dbReference type="Google" id="ProtNLM"/>
    </source>
</evidence>
<dbReference type="EMBL" id="CP022386">
    <property type="protein sequence ID" value="ATA87597.1"/>
    <property type="molecule type" value="Genomic_DNA"/>
</dbReference>
<dbReference type="Pfam" id="PF20782">
    <property type="entry name" value="TssR_VWA"/>
    <property type="match status" value="1"/>
</dbReference>
<dbReference type="Proteomes" id="UP000217250">
    <property type="component" value="Chromosome"/>
</dbReference>
<evidence type="ECO:0000259" key="2">
    <source>
        <dbReference type="Pfam" id="PF20780"/>
    </source>
</evidence>
<dbReference type="Pfam" id="PF17643">
    <property type="entry name" value="TssR"/>
    <property type="match status" value="1"/>
</dbReference>
<name>A0A250FUG5_9FLAO</name>
<dbReference type="GeneID" id="84809042"/>
<dbReference type="Gene3D" id="3.40.50.410">
    <property type="entry name" value="von Willebrand factor, type A domain"/>
    <property type="match status" value="1"/>
</dbReference>
<evidence type="ECO:0000259" key="4">
    <source>
        <dbReference type="Pfam" id="PF20782"/>
    </source>
</evidence>
<dbReference type="InterPro" id="IPR049360">
    <property type="entry name" value="T6SS_TssR-like_VWA"/>
</dbReference>
<dbReference type="OrthoDB" id="908406at2"/>
<dbReference type="InterPro" id="IPR049359">
    <property type="entry name" value="T6SS_TssR-like_dom_2"/>
</dbReference>
<dbReference type="KEGG" id="cgh:CGC50_10815"/>
<dbReference type="AlphaFoldDB" id="A0A250FUG5"/>
<proteinExistence type="predicted"/>
<gene>
    <name evidence="5" type="ORF">CGC50_10815</name>
</gene>
<protein>
    <recommendedName>
        <fullName evidence="7">VWFA domain-containing protein</fullName>
    </recommendedName>
</protein>
<dbReference type="Pfam" id="PF20780">
    <property type="entry name" value="TssR_M"/>
    <property type="match status" value="1"/>
</dbReference>
<dbReference type="Pfam" id="PF20781">
    <property type="entry name" value="TssR_C"/>
    <property type="match status" value="1"/>
</dbReference>
<evidence type="ECO:0000313" key="5">
    <source>
        <dbReference type="EMBL" id="ATA87597.1"/>
    </source>
</evidence>
<dbReference type="RefSeq" id="WP_095910827.1">
    <property type="nucleotide sequence ID" value="NZ_CP022386.1"/>
</dbReference>
<feature type="domain" description="Type VI secretion system TssR-like second" evidence="2">
    <location>
        <begin position="151"/>
        <end position="233"/>
    </location>
</feature>
<reference evidence="6" key="1">
    <citation type="submission" date="2017-06" db="EMBL/GenBank/DDBJ databases">
        <title>Capnocytophaga spp. assemblies.</title>
        <authorList>
            <person name="Gulvik C.A."/>
        </authorList>
    </citation>
    <scope>NUCLEOTIDE SEQUENCE [LARGE SCALE GENOMIC DNA]</scope>
    <source>
        <strain evidence="6">H1496</strain>
    </source>
</reference>
<evidence type="ECO:0000259" key="3">
    <source>
        <dbReference type="Pfam" id="PF20781"/>
    </source>
</evidence>
<feature type="domain" description="Type VI secretion system TssR-like C-terminal" evidence="3">
    <location>
        <begin position="643"/>
        <end position="782"/>
    </location>
</feature>
<feature type="domain" description="Type VI secretion system TssR-like N-terminal barrel" evidence="1">
    <location>
        <begin position="33"/>
        <end position="136"/>
    </location>
</feature>
<dbReference type="SUPFAM" id="SSF53300">
    <property type="entry name" value="vWA-like"/>
    <property type="match status" value="1"/>
</dbReference>
<dbReference type="InterPro" id="IPR049358">
    <property type="entry name" value="T6SS_TssR-like_C"/>
</dbReference>